<reference evidence="6" key="1">
    <citation type="submission" date="2020-10" db="EMBL/GenBank/DDBJ databases">
        <authorList>
            <person name="Gilroy R."/>
        </authorList>
    </citation>
    <scope>NUCLEOTIDE SEQUENCE</scope>
    <source>
        <strain evidence="6">ChiW17-6978</strain>
    </source>
</reference>
<protein>
    <submittedName>
        <fullName evidence="6">Patatin family protein</fullName>
    </submittedName>
</protein>
<dbReference type="Pfam" id="PF01734">
    <property type="entry name" value="Patatin"/>
    <property type="match status" value="1"/>
</dbReference>
<comment type="caution">
    <text evidence="4">Lacks conserved residue(s) required for the propagation of feature annotation.</text>
</comment>
<dbReference type="InterPro" id="IPR050301">
    <property type="entry name" value="NTE"/>
</dbReference>
<comment type="caution">
    <text evidence="6">The sequence shown here is derived from an EMBL/GenBank/DDBJ whole genome shotgun (WGS) entry which is preliminary data.</text>
</comment>
<keyword evidence="3 4" id="KW-0443">Lipid metabolism</keyword>
<evidence type="ECO:0000256" key="3">
    <source>
        <dbReference type="ARBA" id="ARBA00023098"/>
    </source>
</evidence>
<proteinExistence type="predicted"/>
<dbReference type="InterPro" id="IPR002641">
    <property type="entry name" value="PNPLA_dom"/>
</dbReference>
<feature type="short sequence motif" description="GXSXG" evidence="4">
    <location>
        <begin position="25"/>
        <end position="29"/>
    </location>
</feature>
<dbReference type="PANTHER" id="PTHR14226:SF25">
    <property type="entry name" value="PHOSPHOESTERASE"/>
    <property type="match status" value="1"/>
</dbReference>
<dbReference type="PROSITE" id="PS51635">
    <property type="entry name" value="PNPLA"/>
    <property type="match status" value="1"/>
</dbReference>
<evidence type="ECO:0000259" key="5">
    <source>
        <dbReference type="PROSITE" id="PS51635"/>
    </source>
</evidence>
<evidence type="ECO:0000313" key="7">
    <source>
        <dbReference type="Proteomes" id="UP000886758"/>
    </source>
</evidence>
<keyword evidence="2 4" id="KW-0442">Lipid degradation</keyword>
<gene>
    <name evidence="6" type="ORF">IAD46_01195</name>
</gene>
<organism evidence="6 7">
    <name type="scientific">Candidatus Pelethenecus faecipullorum</name>
    <dbReference type="NCBI Taxonomy" id="2840900"/>
    <lineage>
        <taxon>Bacteria</taxon>
        <taxon>Bacillati</taxon>
        <taxon>Mycoplasmatota</taxon>
        <taxon>Mollicutes</taxon>
        <taxon>Candidatus Pelethenecus</taxon>
    </lineage>
</organism>
<name>A0A9D1GQJ2_9MOLU</name>
<feature type="domain" description="PNPLA" evidence="5">
    <location>
        <begin position="1"/>
        <end position="160"/>
    </location>
</feature>
<dbReference type="CDD" id="cd07208">
    <property type="entry name" value="Pat_hypo_Ecoli_yjju_like"/>
    <property type="match status" value="1"/>
</dbReference>
<dbReference type="EMBL" id="DVLF01000039">
    <property type="protein sequence ID" value="HIT49618.1"/>
    <property type="molecule type" value="Genomic_DNA"/>
</dbReference>
<reference evidence="6" key="2">
    <citation type="journal article" date="2021" name="PeerJ">
        <title>Extensive microbial diversity within the chicken gut microbiome revealed by metagenomics and culture.</title>
        <authorList>
            <person name="Gilroy R."/>
            <person name="Ravi A."/>
            <person name="Getino M."/>
            <person name="Pursley I."/>
            <person name="Horton D.L."/>
            <person name="Alikhan N.F."/>
            <person name="Baker D."/>
            <person name="Gharbi K."/>
            <person name="Hall N."/>
            <person name="Watson M."/>
            <person name="Adriaenssens E.M."/>
            <person name="Foster-Nyarko E."/>
            <person name="Jarju S."/>
            <person name="Secka A."/>
            <person name="Antonio M."/>
            <person name="Oren A."/>
            <person name="Chaudhuri R.R."/>
            <person name="La Ragione R."/>
            <person name="Hildebrand F."/>
            <person name="Pallen M.J."/>
        </authorList>
    </citation>
    <scope>NUCLEOTIDE SEQUENCE</scope>
    <source>
        <strain evidence="6">ChiW17-6978</strain>
    </source>
</reference>
<dbReference type="SUPFAM" id="SSF52151">
    <property type="entry name" value="FabD/lysophospholipase-like"/>
    <property type="match status" value="1"/>
</dbReference>
<dbReference type="AlphaFoldDB" id="A0A9D1GQJ2"/>
<evidence type="ECO:0000256" key="1">
    <source>
        <dbReference type="ARBA" id="ARBA00022801"/>
    </source>
</evidence>
<feature type="short sequence motif" description="DGA/G" evidence="4">
    <location>
        <begin position="147"/>
        <end position="149"/>
    </location>
</feature>
<dbReference type="Pfam" id="PF19890">
    <property type="entry name" value="DUF6363"/>
    <property type="match status" value="1"/>
</dbReference>
<dbReference type="PANTHER" id="PTHR14226">
    <property type="entry name" value="NEUROPATHY TARGET ESTERASE/SWISS CHEESE D.MELANOGASTER"/>
    <property type="match status" value="1"/>
</dbReference>
<dbReference type="Proteomes" id="UP000886758">
    <property type="component" value="Unassembled WGS sequence"/>
</dbReference>
<keyword evidence="1 4" id="KW-0378">Hydrolase</keyword>
<feature type="active site" description="Proton acceptor" evidence="4">
    <location>
        <position position="147"/>
    </location>
</feature>
<sequence>MKGVYTAGVLDFFLDEEITFDAVYGVSAGACCACSYLSKQKGRSYHSMTDYIGDPDYASKRSLTKTGNYFNKDFIYRRLPDELLPFDYKTAFENPCKLYATVTNVETGKAEYHLCLDYHKDIEYVCASSSLPLLSEIQTIDGKSYLDGGLSDAIPFQEAKKNASKCVVVLTKPAHYQSTKQNAVLLRAMKIKYHRYPNLLKTIENRHVAYNQSLSQIEHSKDAFVIRPSKDLVIDRLESDPVKLKALYDLGYQDASNLKEELLAFLKRSD</sequence>
<dbReference type="Gene3D" id="3.40.1090.10">
    <property type="entry name" value="Cytosolic phospholipase A2 catalytic domain"/>
    <property type="match status" value="2"/>
</dbReference>
<evidence type="ECO:0000313" key="6">
    <source>
        <dbReference type="EMBL" id="HIT49618.1"/>
    </source>
</evidence>
<dbReference type="InterPro" id="IPR045943">
    <property type="entry name" value="DUF6363"/>
</dbReference>
<accession>A0A9D1GQJ2</accession>
<dbReference type="InterPro" id="IPR037483">
    <property type="entry name" value="YjjU-like"/>
</dbReference>
<dbReference type="GO" id="GO:0016042">
    <property type="term" value="P:lipid catabolic process"/>
    <property type="evidence" value="ECO:0007669"/>
    <property type="project" value="UniProtKB-UniRule"/>
</dbReference>
<evidence type="ECO:0000256" key="4">
    <source>
        <dbReference type="PROSITE-ProRule" id="PRU01161"/>
    </source>
</evidence>
<dbReference type="InterPro" id="IPR016035">
    <property type="entry name" value="Acyl_Trfase/lysoPLipase"/>
</dbReference>
<feature type="active site" description="Nucleophile" evidence="4">
    <location>
        <position position="27"/>
    </location>
</feature>
<dbReference type="GO" id="GO:0016787">
    <property type="term" value="F:hydrolase activity"/>
    <property type="evidence" value="ECO:0007669"/>
    <property type="project" value="UniProtKB-UniRule"/>
</dbReference>
<evidence type="ECO:0000256" key="2">
    <source>
        <dbReference type="ARBA" id="ARBA00022963"/>
    </source>
</evidence>